<reference evidence="2" key="1">
    <citation type="journal article" date="2013" name="Nature">
        <title>Pan genome of the phytoplankton Emiliania underpins its global distribution.</title>
        <authorList>
            <person name="Read B.A."/>
            <person name="Kegel J."/>
            <person name="Klute M.J."/>
            <person name="Kuo A."/>
            <person name="Lefebvre S.C."/>
            <person name="Maumus F."/>
            <person name="Mayer C."/>
            <person name="Miller J."/>
            <person name="Monier A."/>
            <person name="Salamov A."/>
            <person name="Young J."/>
            <person name="Aguilar M."/>
            <person name="Claverie J.M."/>
            <person name="Frickenhaus S."/>
            <person name="Gonzalez K."/>
            <person name="Herman E.K."/>
            <person name="Lin Y.C."/>
            <person name="Napier J."/>
            <person name="Ogata H."/>
            <person name="Sarno A.F."/>
            <person name="Shmutz J."/>
            <person name="Schroeder D."/>
            <person name="de Vargas C."/>
            <person name="Verret F."/>
            <person name="von Dassow P."/>
            <person name="Valentin K."/>
            <person name="Van de Peer Y."/>
            <person name="Wheeler G."/>
            <person name="Dacks J.B."/>
            <person name="Delwiche C.F."/>
            <person name="Dyhrman S.T."/>
            <person name="Glockner G."/>
            <person name="John U."/>
            <person name="Richards T."/>
            <person name="Worden A.Z."/>
            <person name="Zhang X."/>
            <person name="Grigoriev I.V."/>
            <person name="Allen A.E."/>
            <person name="Bidle K."/>
            <person name="Borodovsky M."/>
            <person name="Bowler C."/>
            <person name="Brownlee C."/>
            <person name="Cock J.M."/>
            <person name="Elias M."/>
            <person name="Gladyshev V.N."/>
            <person name="Groth M."/>
            <person name="Guda C."/>
            <person name="Hadaegh A."/>
            <person name="Iglesias-Rodriguez M.D."/>
            <person name="Jenkins J."/>
            <person name="Jones B.M."/>
            <person name="Lawson T."/>
            <person name="Leese F."/>
            <person name="Lindquist E."/>
            <person name="Lobanov A."/>
            <person name="Lomsadze A."/>
            <person name="Malik S.B."/>
            <person name="Marsh M.E."/>
            <person name="Mackinder L."/>
            <person name="Mock T."/>
            <person name="Mueller-Roeber B."/>
            <person name="Pagarete A."/>
            <person name="Parker M."/>
            <person name="Probert I."/>
            <person name="Quesneville H."/>
            <person name="Raines C."/>
            <person name="Rensing S.A."/>
            <person name="Riano-Pachon D.M."/>
            <person name="Richier S."/>
            <person name="Rokitta S."/>
            <person name="Shiraiwa Y."/>
            <person name="Soanes D.M."/>
            <person name="van der Giezen M."/>
            <person name="Wahlund T.M."/>
            <person name="Williams B."/>
            <person name="Wilson W."/>
            <person name="Wolfe G."/>
            <person name="Wurch L.L."/>
        </authorList>
    </citation>
    <scope>NUCLEOTIDE SEQUENCE</scope>
</reference>
<dbReference type="Proteomes" id="UP000013827">
    <property type="component" value="Unassembled WGS sequence"/>
</dbReference>
<name>A0A0D3IPL5_EMIH1</name>
<dbReference type="RefSeq" id="XP_005765629.1">
    <property type="nucleotide sequence ID" value="XM_005765572.1"/>
</dbReference>
<dbReference type="PaxDb" id="2903-EOD13200"/>
<reference evidence="1" key="2">
    <citation type="submission" date="2024-10" db="UniProtKB">
        <authorList>
            <consortium name="EnsemblProtists"/>
        </authorList>
    </citation>
    <scope>IDENTIFICATION</scope>
</reference>
<dbReference type="EnsemblProtists" id="EOD13200">
    <property type="protein sequence ID" value="EOD13200"/>
    <property type="gene ID" value="EMIHUDRAFT_103975"/>
</dbReference>
<dbReference type="GeneID" id="17259336"/>
<organism evidence="1 2">
    <name type="scientific">Emiliania huxleyi (strain CCMP1516)</name>
    <dbReference type="NCBI Taxonomy" id="280463"/>
    <lineage>
        <taxon>Eukaryota</taxon>
        <taxon>Haptista</taxon>
        <taxon>Haptophyta</taxon>
        <taxon>Prymnesiophyceae</taxon>
        <taxon>Isochrysidales</taxon>
        <taxon>Noelaerhabdaceae</taxon>
        <taxon>Emiliania</taxon>
    </lineage>
</organism>
<accession>A0A0D3IPL5</accession>
<dbReference type="AlphaFoldDB" id="A0A0D3IPL5"/>
<dbReference type="HOGENOM" id="CLU_620295_0_0_1"/>
<dbReference type="KEGG" id="ehx:EMIHUDRAFT_103975"/>
<proteinExistence type="predicted"/>
<dbReference type="Gene3D" id="3.40.50.11350">
    <property type="match status" value="1"/>
</dbReference>
<protein>
    <submittedName>
        <fullName evidence="1">Uncharacterized protein</fullName>
    </submittedName>
</protein>
<sequence>MPRAHQHNLKAGCRIEGAADKADKAQDKVARVVVLSMARYANLVVPSLPLGVIDQGFASTRLQYGANVSASAIVITEEAGCAFQIGNHVHELMNAALLSLTLGLRLVRGLGAYTCGGLFSSTGLFDALPLLDATRELCPLKCPLQNAGAPMCARAPSPWCSIDRDLGHGNFSLFGRPGAEAYHLRQMDIAGKFQSQEAAMSRRVSPAAAALFARAGGPHALYGRIFADFFRFREDRPALARALAALKQRRAAEGHGQVVTIAAQIRHRTSCQHGHEKVELFARAIRELARGRRCEVLLASDRRATFAALERALGNECALHSVERNNASQPGQFVEHGVDALETAAADLGLLARADHLVGTWGSTFTLLIQSLIANRFLRRGAVARGEPPVVVYCDALAADKSMGELQRDTPVGWSRCLRPLPLIANWHISLQRWPQIDLWVG</sequence>
<keyword evidence="2" id="KW-1185">Reference proteome</keyword>
<evidence type="ECO:0000313" key="2">
    <source>
        <dbReference type="Proteomes" id="UP000013827"/>
    </source>
</evidence>
<evidence type="ECO:0000313" key="1">
    <source>
        <dbReference type="EnsemblProtists" id="EOD13200"/>
    </source>
</evidence>